<sequence length="94" mass="10254">MGSPKSRIGSLCMGCINSNRSTFQRPNVLTRASLLVSSTRNTTRDLFESNIHGPDPLQFVYSATHHLTYEPSRSPLCGLIDLFLGLVGKCCIPG</sequence>
<reference evidence="1" key="1">
    <citation type="submission" date="2019-10" db="EMBL/GenBank/DDBJ databases">
        <authorList>
            <consortium name="DOE Joint Genome Institute"/>
            <person name="Kuo A."/>
            <person name="Miyauchi S."/>
            <person name="Kiss E."/>
            <person name="Drula E."/>
            <person name="Kohler A."/>
            <person name="Sanchez-Garcia M."/>
            <person name="Andreopoulos B."/>
            <person name="Barry K.W."/>
            <person name="Bonito G."/>
            <person name="Buee M."/>
            <person name="Carver A."/>
            <person name="Chen C."/>
            <person name="Cichocki N."/>
            <person name="Clum A."/>
            <person name="Culley D."/>
            <person name="Crous P.W."/>
            <person name="Fauchery L."/>
            <person name="Girlanda M."/>
            <person name="Hayes R."/>
            <person name="Keri Z."/>
            <person name="Labutti K."/>
            <person name="Lipzen A."/>
            <person name="Lombard V."/>
            <person name="Magnuson J."/>
            <person name="Maillard F."/>
            <person name="Morin E."/>
            <person name="Murat C."/>
            <person name="Nolan M."/>
            <person name="Ohm R."/>
            <person name="Pangilinan J."/>
            <person name="Pereira M."/>
            <person name="Perotto S."/>
            <person name="Peter M."/>
            <person name="Riley R."/>
            <person name="Sitrit Y."/>
            <person name="Stielow B."/>
            <person name="Szollosi G."/>
            <person name="Zifcakova L."/>
            <person name="Stursova M."/>
            <person name="Spatafora J.W."/>
            <person name="Tedersoo L."/>
            <person name="Vaario L.-M."/>
            <person name="Yamada A."/>
            <person name="Yan M."/>
            <person name="Wang P."/>
            <person name="Xu J."/>
            <person name="Bruns T."/>
            <person name="Baldrian P."/>
            <person name="Vilgalys R."/>
            <person name="Henrissat B."/>
            <person name="Grigoriev I.V."/>
            <person name="Hibbett D."/>
            <person name="Nagy L.G."/>
            <person name="Martin F.M."/>
        </authorList>
    </citation>
    <scope>NUCLEOTIDE SEQUENCE</scope>
    <source>
        <strain evidence="1">P2</strain>
    </source>
</reference>
<accession>A0ACB6ZJA4</accession>
<keyword evidence="2" id="KW-1185">Reference proteome</keyword>
<dbReference type="Proteomes" id="UP000886501">
    <property type="component" value="Unassembled WGS sequence"/>
</dbReference>
<protein>
    <submittedName>
        <fullName evidence="1">Uncharacterized protein</fullName>
    </submittedName>
</protein>
<evidence type="ECO:0000313" key="1">
    <source>
        <dbReference type="EMBL" id="KAF9649669.1"/>
    </source>
</evidence>
<dbReference type="EMBL" id="MU117995">
    <property type="protein sequence ID" value="KAF9649669.1"/>
    <property type="molecule type" value="Genomic_DNA"/>
</dbReference>
<reference evidence="1" key="2">
    <citation type="journal article" date="2020" name="Nat. Commun.">
        <title>Large-scale genome sequencing of mycorrhizal fungi provides insights into the early evolution of symbiotic traits.</title>
        <authorList>
            <person name="Miyauchi S."/>
            <person name="Kiss E."/>
            <person name="Kuo A."/>
            <person name="Drula E."/>
            <person name="Kohler A."/>
            <person name="Sanchez-Garcia M."/>
            <person name="Morin E."/>
            <person name="Andreopoulos B."/>
            <person name="Barry K.W."/>
            <person name="Bonito G."/>
            <person name="Buee M."/>
            <person name="Carver A."/>
            <person name="Chen C."/>
            <person name="Cichocki N."/>
            <person name="Clum A."/>
            <person name="Culley D."/>
            <person name="Crous P.W."/>
            <person name="Fauchery L."/>
            <person name="Girlanda M."/>
            <person name="Hayes R.D."/>
            <person name="Keri Z."/>
            <person name="LaButti K."/>
            <person name="Lipzen A."/>
            <person name="Lombard V."/>
            <person name="Magnuson J."/>
            <person name="Maillard F."/>
            <person name="Murat C."/>
            <person name="Nolan M."/>
            <person name="Ohm R.A."/>
            <person name="Pangilinan J."/>
            <person name="Pereira M.F."/>
            <person name="Perotto S."/>
            <person name="Peter M."/>
            <person name="Pfister S."/>
            <person name="Riley R."/>
            <person name="Sitrit Y."/>
            <person name="Stielow J.B."/>
            <person name="Szollosi G."/>
            <person name="Zifcakova L."/>
            <person name="Stursova M."/>
            <person name="Spatafora J.W."/>
            <person name="Tedersoo L."/>
            <person name="Vaario L.M."/>
            <person name="Yamada A."/>
            <person name="Yan M."/>
            <person name="Wang P."/>
            <person name="Xu J."/>
            <person name="Bruns T."/>
            <person name="Baldrian P."/>
            <person name="Vilgalys R."/>
            <person name="Dunand C."/>
            <person name="Henrissat B."/>
            <person name="Grigoriev I.V."/>
            <person name="Hibbett D."/>
            <person name="Nagy L.G."/>
            <person name="Martin F.M."/>
        </authorList>
    </citation>
    <scope>NUCLEOTIDE SEQUENCE</scope>
    <source>
        <strain evidence="1">P2</strain>
    </source>
</reference>
<organism evidence="1 2">
    <name type="scientific">Thelephora ganbajun</name>
    <name type="common">Ganba fungus</name>
    <dbReference type="NCBI Taxonomy" id="370292"/>
    <lineage>
        <taxon>Eukaryota</taxon>
        <taxon>Fungi</taxon>
        <taxon>Dikarya</taxon>
        <taxon>Basidiomycota</taxon>
        <taxon>Agaricomycotina</taxon>
        <taxon>Agaricomycetes</taxon>
        <taxon>Thelephorales</taxon>
        <taxon>Thelephoraceae</taxon>
        <taxon>Thelephora</taxon>
    </lineage>
</organism>
<evidence type="ECO:0000313" key="2">
    <source>
        <dbReference type="Proteomes" id="UP000886501"/>
    </source>
</evidence>
<comment type="caution">
    <text evidence="1">The sequence shown here is derived from an EMBL/GenBank/DDBJ whole genome shotgun (WGS) entry which is preliminary data.</text>
</comment>
<name>A0ACB6ZJA4_THEGA</name>
<gene>
    <name evidence="1" type="ORF">BDM02DRAFT_1796621</name>
</gene>
<proteinExistence type="predicted"/>